<comment type="caution">
    <text evidence="2">The sequence shown here is derived from an EMBL/GenBank/DDBJ whole genome shotgun (WGS) entry which is preliminary data.</text>
</comment>
<dbReference type="Proteomes" id="UP000660975">
    <property type="component" value="Unassembled WGS sequence"/>
</dbReference>
<proteinExistence type="predicted"/>
<protein>
    <submittedName>
        <fullName evidence="2">Uncharacterized protein</fullName>
    </submittedName>
</protein>
<accession>A0A8H9HRU3</accession>
<sequence>MPRAADRAVARVRKPAQVAAVSSGRSSVGVRRVWSFRTVCRCPCPAPWRRLLVRTVGCPAEDLAAAAAVGDASGLLGAGVDQFARPGAIMAAHGFAGGAVLRGQGGQVVATRTRWAVEAAMPRRAAGRTGPIRCSRRGRRT</sequence>
<evidence type="ECO:0000313" key="3">
    <source>
        <dbReference type="Proteomes" id="UP000480804"/>
    </source>
</evidence>
<name>A0A8H9HRU3_9ACTN</name>
<reference evidence="1 3" key="2">
    <citation type="submission" date="2020-02" db="EMBL/GenBank/DDBJ databases">
        <title>Whole genome shotgun sequence of Streptomyces gougerotii NBRC 13043.</title>
        <authorList>
            <person name="Ichikawa N."/>
            <person name="Komaki H."/>
            <person name="Tamura T."/>
        </authorList>
    </citation>
    <scope>NUCLEOTIDE SEQUENCE [LARGE SCALE GENOMIC DNA]</scope>
    <source>
        <strain evidence="1 3">NBRC 13043</strain>
    </source>
</reference>
<evidence type="ECO:0000313" key="4">
    <source>
        <dbReference type="Proteomes" id="UP000660975"/>
    </source>
</evidence>
<keyword evidence="3" id="KW-1185">Reference proteome</keyword>
<reference evidence="2" key="3">
    <citation type="submission" date="2020-09" db="EMBL/GenBank/DDBJ databases">
        <authorList>
            <person name="Sun Q."/>
            <person name="Ohkuma M."/>
        </authorList>
    </citation>
    <scope>NUCLEOTIDE SEQUENCE</scope>
    <source>
        <strain evidence="2">JCM 4136</strain>
    </source>
</reference>
<organism evidence="2 4">
    <name type="scientific">Streptomyces gougerotii</name>
    <dbReference type="NCBI Taxonomy" id="53448"/>
    <lineage>
        <taxon>Bacteria</taxon>
        <taxon>Bacillati</taxon>
        <taxon>Actinomycetota</taxon>
        <taxon>Actinomycetes</taxon>
        <taxon>Kitasatosporales</taxon>
        <taxon>Streptomycetaceae</taxon>
        <taxon>Streptomyces</taxon>
        <taxon>Streptomyces diastaticus group</taxon>
    </lineage>
</organism>
<gene>
    <name evidence="2" type="ORF">GCM10010227_40760</name>
    <name evidence="1" type="ORF">Sgou_24630</name>
</gene>
<dbReference type="AlphaFoldDB" id="A0A8H9HRU3"/>
<dbReference type="EMBL" id="BLLO01000017">
    <property type="protein sequence ID" value="GFH77793.1"/>
    <property type="molecule type" value="Genomic_DNA"/>
</dbReference>
<dbReference type="EMBL" id="BMSC01000013">
    <property type="protein sequence ID" value="GGU82232.1"/>
    <property type="molecule type" value="Genomic_DNA"/>
</dbReference>
<evidence type="ECO:0000313" key="2">
    <source>
        <dbReference type="EMBL" id="GGU82232.1"/>
    </source>
</evidence>
<dbReference type="Proteomes" id="UP000480804">
    <property type="component" value="Unassembled WGS sequence"/>
</dbReference>
<evidence type="ECO:0000313" key="1">
    <source>
        <dbReference type="EMBL" id="GFH77793.1"/>
    </source>
</evidence>
<reference evidence="2" key="1">
    <citation type="journal article" date="2014" name="Int. J. Syst. Evol. Microbiol.">
        <title>Complete genome sequence of Corynebacterium casei LMG S-19264T (=DSM 44701T), isolated from a smear-ripened cheese.</title>
        <authorList>
            <consortium name="US DOE Joint Genome Institute (JGI-PGF)"/>
            <person name="Walter F."/>
            <person name="Albersmeier A."/>
            <person name="Kalinowski J."/>
            <person name="Ruckert C."/>
        </authorList>
    </citation>
    <scope>NUCLEOTIDE SEQUENCE</scope>
    <source>
        <strain evidence="2">JCM 4136</strain>
    </source>
</reference>